<proteinExistence type="predicted"/>
<dbReference type="InterPro" id="IPR003695">
    <property type="entry name" value="Ppx_GppA_N"/>
</dbReference>
<organism evidence="2 3">
    <name type="scientific">Sandaracinus amylolyticus</name>
    <dbReference type="NCBI Taxonomy" id="927083"/>
    <lineage>
        <taxon>Bacteria</taxon>
        <taxon>Pseudomonadati</taxon>
        <taxon>Myxococcota</taxon>
        <taxon>Polyangia</taxon>
        <taxon>Polyangiales</taxon>
        <taxon>Sandaracinaceae</taxon>
        <taxon>Sandaracinus</taxon>
    </lineage>
</organism>
<name>A0A0F6W2A1_9BACT</name>
<evidence type="ECO:0000259" key="1">
    <source>
        <dbReference type="Pfam" id="PF02541"/>
    </source>
</evidence>
<evidence type="ECO:0000313" key="2">
    <source>
        <dbReference type="EMBL" id="AKF05605.1"/>
    </source>
</evidence>
<dbReference type="InterPro" id="IPR043129">
    <property type="entry name" value="ATPase_NBD"/>
</dbReference>
<dbReference type="AlphaFoldDB" id="A0A0F6W2A1"/>
<dbReference type="Proteomes" id="UP000034883">
    <property type="component" value="Chromosome"/>
</dbReference>
<evidence type="ECO:0000313" key="3">
    <source>
        <dbReference type="Proteomes" id="UP000034883"/>
    </source>
</evidence>
<gene>
    <name evidence="2" type="ORF">DB32_002754</name>
</gene>
<accession>A0A0F6W2A1</accession>
<reference evidence="2 3" key="1">
    <citation type="submission" date="2015-03" db="EMBL/GenBank/DDBJ databases">
        <title>Genome assembly of Sandaracinus amylolyticus DSM 53668.</title>
        <authorList>
            <person name="Sharma G."/>
            <person name="Subramanian S."/>
        </authorList>
    </citation>
    <scope>NUCLEOTIDE SEQUENCE [LARGE SCALE GENOMIC DNA]</scope>
    <source>
        <strain evidence="2 3">DSM 53668</strain>
    </source>
</reference>
<dbReference type="Gene3D" id="3.30.420.40">
    <property type="match status" value="1"/>
</dbReference>
<dbReference type="CDD" id="cd24054">
    <property type="entry name" value="ASKHA_NBD_AaPPX-GppA_MtPPX2-like"/>
    <property type="match status" value="1"/>
</dbReference>
<dbReference type="Pfam" id="PF02541">
    <property type="entry name" value="Ppx-GppA"/>
    <property type="match status" value="1"/>
</dbReference>
<dbReference type="PANTHER" id="PTHR30005:SF13">
    <property type="entry name" value="EXOPOLYPHOSPHATASE 2"/>
    <property type="match status" value="1"/>
</dbReference>
<dbReference type="PANTHER" id="PTHR30005">
    <property type="entry name" value="EXOPOLYPHOSPHATASE"/>
    <property type="match status" value="1"/>
</dbReference>
<keyword evidence="3" id="KW-1185">Reference proteome</keyword>
<dbReference type="SUPFAM" id="SSF53067">
    <property type="entry name" value="Actin-like ATPase domain"/>
    <property type="match status" value="2"/>
</dbReference>
<dbReference type="EMBL" id="CP011125">
    <property type="protein sequence ID" value="AKF05605.1"/>
    <property type="molecule type" value="Genomic_DNA"/>
</dbReference>
<dbReference type="STRING" id="927083.DB32_002754"/>
<feature type="domain" description="Ppx/GppA phosphatase N-terminal" evidence="1">
    <location>
        <begin position="6"/>
        <end position="272"/>
    </location>
</feature>
<dbReference type="GO" id="GO:0016462">
    <property type="term" value="F:pyrophosphatase activity"/>
    <property type="evidence" value="ECO:0007669"/>
    <property type="project" value="TreeGrafter"/>
</dbReference>
<dbReference type="KEGG" id="samy:DB32_002754"/>
<sequence>MLDDLGHITRLGRGVDAQGRLADDAMDRAMGAMREVVERARAIHGVRTIVAVGTSAMRDATNRDVLIARAQRELGVTIEVIDGAREAQLTFCGALPRVPEGESTIVDVGGGSTEIASGRGGRLARSVSLDVGSVRLFERHLRADPPSRAQIDALLADVDRAIDAGDARFSGSLIALAGTACTVAAVARGIEPFDAGAVHGTSLSRDALHDVAMRLAAMRIDERRATPGVPPGREDVVAAGALLLDRIAIRAEVSSIEISNGGVRWGLALEHLAPGAGGC</sequence>
<protein>
    <submittedName>
        <fullName evidence="2">Exopolyphosphatase</fullName>
    </submittedName>
</protein>
<dbReference type="Gene3D" id="3.30.420.150">
    <property type="entry name" value="Exopolyphosphatase. Domain 2"/>
    <property type="match status" value="1"/>
</dbReference>
<dbReference type="InterPro" id="IPR050273">
    <property type="entry name" value="GppA/Ppx_hydrolase"/>
</dbReference>